<dbReference type="Pfam" id="PF05045">
    <property type="entry name" value="RgpF"/>
    <property type="match status" value="1"/>
</dbReference>
<dbReference type="Proteomes" id="UP000251558">
    <property type="component" value="Unassembled WGS sequence"/>
</dbReference>
<evidence type="ECO:0000313" key="2">
    <source>
        <dbReference type="Proteomes" id="UP000251558"/>
    </source>
</evidence>
<keyword evidence="2" id="KW-1185">Reference proteome</keyword>
<dbReference type="EMBL" id="QMBP01000003">
    <property type="protein sequence ID" value="RAZ91172.1"/>
    <property type="molecule type" value="Genomic_DNA"/>
</dbReference>
<dbReference type="OrthoDB" id="7220105at2"/>
<gene>
    <name evidence="1" type="ORF">DPM33_07580</name>
</gene>
<proteinExistence type="predicted"/>
<dbReference type="AlphaFoldDB" id="A0A330HU73"/>
<dbReference type="InterPro" id="IPR007739">
    <property type="entry name" value="RgpF"/>
</dbReference>
<dbReference type="RefSeq" id="WP_112096806.1">
    <property type="nucleotide sequence ID" value="NZ_QMBP01000003.1"/>
</dbReference>
<protein>
    <submittedName>
        <fullName evidence="1">Lipopolysaccharide biosynthesis protein</fullName>
    </submittedName>
</protein>
<reference evidence="1 2" key="1">
    <citation type="submission" date="2018-07" db="EMBL/GenBank/DDBJ databases">
        <title>Diversity of Mesorhizobium strains in Brazil.</title>
        <authorList>
            <person name="Helene L.C.F."/>
            <person name="Dall'Agnol R."/>
            <person name="Delamuta J.R.M."/>
            <person name="Hungria M."/>
        </authorList>
    </citation>
    <scope>NUCLEOTIDE SEQUENCE [LARGE SCALE GENOMIC DNA]</scope>
    <source>
        <strain evidence="1 2">AC99b</strain>
    </source>
</reference>
<comment type="caution">
    <text evidence="1">The sequence shown here is derived from an EMBL/GenBank/DDBJ whole genome shotgun (WGS) entry which is preliminary data.</text>
</comment>
<evidence type="ECO:0000313" key="1">
    <source>
        <dbReference type="EMBL" id="RAZ91172.1"/>
    </source>
</evidence>
<organism evidence="1 2">
    <name type="scientific">Mesorhizobium hawassense</name>
    <dbReference type="NCBI Taxonomy" id="1209954"/>
    <lineage>
        <taxon>Bacteria</taxon>
        <taxon>Pseudomonadati</taxon>
        <taxon>Pseudomonadota</taxon>
        <taxon>Alphaproteobacteria</taxon>
        <taxon>Hyphomicrobiales</taxon>
        <taxon>Phyllobacteriaceae</taxon>
        <taxon>Mesorhizobium</taxon>
    </lineage>
</organism>
<sequence length="412" mass="46542">MRLAYRIANWIAAKAYSTAVRARQTPSVLAELTPRFVSDDLVTPAVGDRFAIVVKYALFGVTDDFLQLLAALRRHNVNPIVVCNGNLSDEELGKLKADAHRILVRRNRGRDFGAYRAATLFLQAQNLRPRRLLYLNDSVMFVDGPGLDAMIGALADSSYDVVGTFENHEFVHHVGTYAFSLTGDVFADPRVQRFWRHYKPYDLRPHAIQRGEIGLSECLAKCGYRTDVVYSAERLALRLDRMNLPELVEKLRYAPYGALRNYDLKALLSGATETASLLHRAADSKPVKATTPTITEYARVAARASSLIDESKRRSVTADQVVRETLVNHIMGHIINGSQIHYGFGLFHRVMDSPLIKRDLLIRGVLLEYDCARILDYMPASQRDPIMRELINRGRLVNLRGWRAFMVHNGFV</sequence>
<accession>A0A330HU73</accession>
<name>A0A330HU73_9HYPH</name>